<evidence type="ECO:0000313" key="2">
    <source>
        <dbReference type="EMBL" id="CAF3695491.1"/>
    </source>
</evidence>
<organism evidence="2 3">
    <name type="scientific">Rotaria sordida</name>
    <dbReference type="NCBI Taxonomy" id="392033"/>
    <lineage>
        <taxon>Eukaryota</taxon>
        <taxon>Metazoa</taxon>
        <taxon>Spiralia</taxon>
        <taxon>Gnathifera</taxon>
        <taxon>Rotifera</taxon>
        <taxon>Eurotatoria</taxon>
        <taxon>Bdelloidea</taxon>
        <taxon>Philodinida</taxon>
        <taxon>Philodinidae</taxon>
        <taxon>Rotaria</taxon>
    </lineage>
</organism>
<protein>
    <submittedName>
        <fullName evidence="2">Uncharacterized protein</fullName>
    </submittedName>
</protein>
<feature type="region of interest" description="Disordered" evidence="1">
    <location>
        <begin position="91"/>
        <end position="112"/>
    </location>
</feature>
<evidence type="ECO:0000313" key="3">
    <source>
        <dbReference type="Proteomes" id="UP000663836"/>
    </source>
</evidence>
<reference evidence="2" key="1">
    <citation type="submission" date="2021-02" db="EMBL/GenBank/DDBJ databases">
        <authorList>
            <person name="Nowell W R."/>
        </authorList>
    </citation>
    <scope>NUCLEOTIDE SEQUENCE</scope>
</reference>
<accession>A0A818U9V6</accession>
<dbReference type="Proteomes" id="UP000663836">
    <property type="component" value="Unassembled WGS sequence"/>
</dbReference>
<dbReference type="EMBL" id="CAJOBD010000607">
    <property type="protein sequence ID" value="CAF3695491.1"/>
    <property type="molecule type" value="Genomic_DNA"/>
</dbReference>
<dbReference type="AlphaFoldDB" id="A0A818U9V6"/>
<evidence type="ECO:0000256" key="1">
    <source>
        <dbReference type="SAM" id="MobiDB-lite"/>
    </source>
</evidence>
<proteinExistence type="predicted"/>
<name>A0A818U9V6_9BILA</name>
<sequence>MMNTRKVAPTDYYERHTMPRKIIEKRPARPKTISSKGFASSFEYGTSEACVKQLTTVTSTANTTTGSATTAVNANTTSAPTTVSAATTSVSTTVSAATTSASTTVSTSGAGE</sequence>
<comment type="caution">
    <text evidence="2">The sequence shown here is derived from an EMBL/GenBank/DDBJ whole genome shotgun (WGS) entry which is preliminary data.</text>
</comment>
<gene>
    <name evidence="2" type="ORF">JBS370_LOCUS9147</name>
</gene>